<evidence type="ECO:0000259" key="1">
    <source>
        <dbReference type="Pfam" id="PF24705"/>
    </source>
</evidence>
<feature type="domain" description="DUF7668" evidence="1">
    <location>
        <begin position="16"/>
        <end position="109"/>
    </location>
</feature>
<dbReference type="EMBL" id="JBHSXS010000017">
    <property type="protein sequence ID" value="MFC6883195.1"/>
    <property type="molecule type" value="Genomic_DNA"/>
</dbReference>
<dbReference type="InterPro" id="IPR056085">
    <property type="entry name" value="DUF7668"/>
</dbReference>
<accession>A0ABW2CPK8</accession>
<reference evidence="3" key="1">
    <citation type="journal article" date="2019" name="Int. J. Syst. Evol. Microbiol.">
        <title>The Global Catalogue of Microorganisms (GCM) 10K type strain sequencing project: providing services to taxonomists for standard genome sequencing and annotation.</title>
        <authorList>
            <consortium name="The Broad Institute Genomics Platform"/>
            <consortium name="The Broad Institute Genome Sequencing Center for Infectious Disease"/>
            <person name="Wu L."/>
            <person name="Ma J."/>
        </authorList>
    </citation>
    <scope>NUCLEOTIDE SEQUENCE [LARGE SCALE GENOMIC DNA]</scope>
    <source>
        <strain evidence="3">JCM 3369</strain>
    </source>
</reference>
<evidence type="ECO:0000313" key="3">
    <source>
        <dbReference type="Proteomes" id="UP001596380"/>
    </source>
</evidence>
<name>A0ABW2CPK8_9ACTN</name>
<dbReference type="Proteomes" id="UP001596380">
    <property type="component" value="Unassembled WGS sequence"/>
</dbReference>
<proteinExistence type="predicted"/>
<gene>
    <name evidence="2" type="ORF">ACFQKB_25795</name>
</gene>
<dbReference type="Pfam" id="PF24705">
    <property type="entry name" value="DUF7668"/>
    <property type="match status" value="1"/>
</dbReference>
<keyword evidence="3" id="KW-1185">Reference proteome</keyword>
<sequence>MLPEEAVDVLRTVAALLASGAYEELETLTEGRRLTAPMMAEAVSAHGGLAAPPPEELAVVEPVELETGDDYERAYHVDVPLRTVQDGRPALLAQLTVAEAMQGVWTVELVGFREP</sequence>
<protein>
    <recommendedName>
        <fullName evidence="1">DUF7668 domain-containing protein</fullName>
    </recommendedName>
</protein>
<organism evidence="2 3">
    <name type="scientific">Actinomadura yumaensis</name>
    <dbReference type="NCBI Taxonomy" id="111807"/>
    <lineage>
        <taxon>Bacteria</taxon>
        <taxon>Bacillati</taxon>
        <taxon>Actinomycetota</taxon>
        <taxon>Actinomycetes</taxon>
        <taxon>Streptosporangiales</taxon>
        <taxon>Thermomonosporaceae</taxon>
        <taxon>Actinomadura</taxon>
    </lineage>
</organism>
<comment type="caution">
    <text evidence="2">The sequence shown here is derived from an EMBL/GenBank/DDBJ whole genome shotgun (WGS) entry which is preliminary data.</text>
</comment>
<evidence type="ECO:0000313" key="2">
    <source>
        <dbReference type="EMBL" id="MFC6883195.1"/>
    </source>
</evidence>
<dbReference type="RefSeq" id="WP_160825269.1">
    <property type="nucleotide sequence ID" value="NZ_JBHSXE010000001.1"/>
</dbReference>